<dbReference type="FunFam" id="3.40.50.300:FF:000356">
    <property type="entry name" value="DNA repair protein RecN"/>
    <property type="match status" value="1"/>
</dbReference>
<keyword evidence="4" id="KW-0547">Nucleotide-binding</keyword>
<protein>
    <recommendedName>
        <fullName evidence="3 9">DNA repair protein RecN</fullName>
    </recommendedName>
    <alternativeName>
        <fullName evidence="8 9">Recombination protein N</fullName>
    </alternativeName>
</protein>
<dbReference type="InterPro" id="IPR003395">
    <property type="entry name" value="RecF/RecN/SMC_N"/>
</dbReference>
<evidence type="ECO:0000256" key="1">
    <source>
        <dbReference type="ARBA" id="ARBA00003618"/>
    </source>
</evidence>
<dbReference type="PIRSF" id="PIRSF003128">
    <property type="entry name" value="RecN"/>
    <property type="match status" value="1"/>
</dbReference>
<keyword evidence="5 9" id="KW-0227">DNA damage</keyword>
<evidence type="ECO:0000256" key="4">
    <source>
        <dbReference type="ARBA" id="ARBA00022741"/>
    </source>
</evidence>
<dbReference type="InterPro" id="IPR004604">
    <property type="entry name" value="DNA_recomb/repair_RecN"/>
</dbReference>
<feature type="coiled-coil region" evidence="10">
    <location>
        <begin position="325"/>
        <end position="362"/>
    </location>
</feature>
<dbReference type="AlphaFoldDB" id="A0A7C2THA4"/>
<evidence type="ECO:0000259" key="11">
    <source>
        <dbReference type="Pfam" id="PF02463"/>
    </source>
</evidence>
<dbReference type="GO" id="GO:0006310">
    <property type="term" value="P:DNA recombination"/>
    <property type="evidence" value="ECO:0007669"/>
    <property type="project" value="InterPro"/>
</dbReference>
<keyword evidence="10" id="KW-0175">Coiled coil</keyword>
<accession>A0A7C2THA4</accession>
<keyword evidence="7 9" id="KW-0234">DNA repair</keyword>
<evidence type="ECO:0000256" key="7">
    <source>
        <dbReference type="ARBA" id="ARBA00023204"/>
    </source>
</evidence>
<dbReference type="EMBL" id="DSDS01000077">
    <property type="protein sequence ID" value="HET97747.1"/>
    <property type="molecule type" value="Genomic_DNA"/>
</dbReference>
<dbReference type="Pfam" id="PF02463">
    <property type="entry name" value="SMC_N"/>
    <property type="match status" value="1"/>
</dbReference>
<evidence type="ECO:0000256" key="9">
    <source>
        <dbReference type="PIRNR" id="PIRNR003128"/>
    </source>
</evidence>
<evidence type="ECO:0000256" key="8">
    <source>
        <dbReference type="ARBA" id="ARBA00033408"/>
    </source>
</evidence>
<dbReference type="Gene3D" id="3.40.50.300">
    <property type="entry name" value="P-loop containing nucleotide triphosphate hydrolases"/>
    <property type="match status" value="2"/>
</dbReference>
<dbReference type="SUPFAM" id="SSF52540">
    <property type="entry name" value="P-loop containing nucleoside triphosphate hydrolases"/>
    <property type="match status" value="1"/>
</dbReference>
<proteinExistence type="inferred from homology"/>
<feature type="domain" description="RecF/RecN/SMC N-terminal" evidence="11">
    <location>
        <begin position="2"/>
        <end position="519"/>
    </location>
</feature>
<gene>
    <name evidence="12" type="primary">recN</name>
    <name evidence="12" type="ORF">ENN98_03470</name>
</gene>
<dbReference type="NCBIfam" id="TIGR00634">
    <property type="entry name" value="recN"/>
    <property type="match status" value="1"/>
</dbReference>
<sequence>MLKELWINNLALIEELRLSLGPGLIVLTGETGAGKSIILQAIHLLAGGRASGDWVRSGADQATVEAFFEFDPGHDELLKVLTAAGVLAAADQPASGEAGELIVKRVIGAKGKSRFYLNGSMATAATVGGIVEHLLSVASQHDHQQLLQGRYHLDCIDAAGDLLEQRRSFGARFEQWQEVKARLRELRGREQDKEQRRDFLSFQCQEIADIAPVVGEDQLLLDERDRLKASDSLIALGQHCYSDLAGKINGPLALVRKNLEQMAALDGGVAKLAEEVAGASFILEEAQLEISRYLQELPSDQVRLDQVTARIDQLQRLKRKYGPTIDDVLRFAEEAGRELENLENLEAALSELGREQAELETELVLLAGRLSAARRRVADDFSQRVGRELASLALEQARFAVEMPVVDDLERLTRLGWDRPEFLFSANPGEPLKPVAKVASGGELSRLMLALKSILARQDKVESVIFDEVDAGISGKTAESVARKIRELAGHHQVLCITHLPQIAAGADDHFVVRKKSSGARTITEVVGLAEEERPAELARMLAGDEVTAKTMEYASELLASKRNRSR</sequence>
<dbReference type="InterPro" id="IPR025662">
    <property type="entry name" value="Sigma_54_int_dom_ATP-bd_1"/>
</dbReference>
<comment type="similarity">
    <text evidence="2 9">Belongs to the RecN family.</text>
</comment>
<keyword evidence="6" id="KW-0067">ATP-binding</keyword>
<comment type="function">
    <text evidence="1 9">May be involved in recombinational repair of damaged DNA.</text>
</comment>
<evidence type="ECO:0000256" key="6">
    <source>
        <dbReference type="ARBA" id="ARBA00022840"/>
    </source>
</evidence>
<dbReference type="PANTHER" id="PTHR11059">
    <property type="entry name" value="DNA REPAIR PROTEIN RECN"/>
    <property type="match status" value="1"/>
</dbReference>
<evidence type="ECO:0000256" key="10">
    <source>
        <dbReference type="SAM" id="Coils"/>
    </source>
</evidence>
<comment type="caution">
    <text evidence="12">The sequence shown here is derived from an EMBL/GenBank/DDBJ whole genome shotgun (WGS) entry which is preliminary data.</text>
</comment>
<dbReference type="CDD" id="cd03241">
    <property type="entry name" value="ABC_RecN"/>
    <property type="match status" value="2"/>
</dbReference>
<dbReference type="GO" id="GO:0009432">
    <property type="term" value="P:SOS response"/>
    <property type="evidence" value="ECO:0007669"/>
    <property type="project" value="TreeGrafter"/>
</dbReference>
<evidence type="ECO:0000256" key="5">
    <source>
        <dbReference type="ARBA" id="ARBA00022763"/>
    </source>
</evidence>
<organism evidence="12">
    <name type="scientific">Desulfurivibrio alkaliphilus</name>
    <dbReference type="NCBI Taxonomy" id="427923"/>
    <lineage>
        <taxon>Bacteria</taxon>
        <taxon>Pseudomonadati</taxon>
        <taxon>Thermodesulfobacteriota</taxon>
        <taxon>Desulfobulbia</taxon>
        <taxon>Desulfobulbales</taxon>
        <taxon>Desulfobulbaceae</taxon>
        <taxon>Desulfurivibrio</taxon>
    </lineage>
</organism>
<dbReference type="Proteomes" id="UP000885986">
    <property type="component" value="Unassembled WGS sequence"/>
</dbReference>
<dbReference type="InterPro" id="IPR027417">
    <property type="entry name" value="P-loop_NTPase"/>
</dbReference>
<evidence type="ECO:0000256" key="2">
    <source>
        <dbReference type="ARBA" id="ARBA00009441"/>
    </source>
</evidence>
<dbReference type="GO" id="GO:0005524">
    <property type="term" value="F:ATP binding"/>
    <property type="evidence" value="ECO:0007669"/>
    <property type="project" value="UniProtKB-KW"/>
</dbReference>
<reference evidence="12" key="1">
    <citation type="journal article" date="2020" name="mSystems">
        <title>Genome- and Community-Level Interaction Insights into Carbon Utilization and Element Cycling Functions of Hydrothermarchaeota in Hydrothermal Sediment.</title>
        <authorList>
            <person name="Zhou Z."/>
            <person name="Liu Y."/>
            <person name="Xu W."/>
            <person name="Pan J."/>
            <person name="Luo Z.H."/>
            <person name="Li M."/>
        </authorList>
    </citation>
    <scope>NUCLEOTIDE SEQUENCE [LARGE SCALE GENOMIC DNA]</scope>
    <source>
        <strain evidence="12">SpSt-1224</strain>
    </source>
</reference>
<name>A0A7C2THA4_9BACT</name>
<dbReference type="GO" id="GO:0043590">
    <property type="term" value="C:bacterial nucleoid"/>
    <property type="evidence" value="ECO:0007669"/>
    <property type="project" value="TreeGrafter"/>
</dbReference>
<dbReference type="PROSITE" id="PS00675">
    <property type="entry name" value="SIGMA54_INTERACT_1"/>
    <property type="match status" value="1"/>
</dbReference>
<dbReference type="PANTHER" id="PTHR11059:SF0">
    <property type="entry name" value="DNA REPAIR PROTEIN RECN"/>
    <property type="match status" value="1"/>
</dbReference>
<dbReference type="GO" id="GO:0006281">
    <property type="term" value="P:DNA repair"/>
    <property type="evidence" value="ECO:0007669"/>
    <property type="project" value="UniProtKB-KW"/>
</dbReference>
<evidence type="ECO:0000256" key="3">
    <source>
        <dbReference type="ARBA" id="ARBA00021315"/>
    </source>
</evidence>
<evidence type="ECO:0000313" key="12">
    <source>
        <dbReference type="EMBL" id="HET97747.1"/>
    </source>
</evidence>